<evidence type="ECO:0000313" key="2">
    <source>
        <dbReference type="EMBL" id="KAF2502070.1"/>
    </source>
</evidence>
<protein>
    <recommendedName>
        <fullName evidence="1">DUF7730 domain-containing protein</fullName>
    </recommendedName>
</protein>
<feature type="domain" description="DUF7730" evidence="1">
    <location>
        <begin position="127"/>
        <end position="335"/>
    </location>
</feature>
<dbReference type="PANTHER" id="PTHR38790:SF9">
    <property type="entry name" value="F-BOX DOMAIN-CONTAINING PROTEIN"/>
    <property type="match status" value="1"/>
</dbReference>
<dbReference type="Pfam" id="PF24864">
    <property type="entry name" value="DUF7730"/>
    <property type="match status" value="1"/>
</dbReference>
<dbReference type="EMBL" id="MU004181">
    <property type="protein sequence ID" value="KAF2502070.1"/>
    <property type="molecule type" value="Genomic_DNA"/>
</dbReference>
<sequence>MEITPAVTRLRNNPDLNEKERRAYIGRIQYSPPDKSVWKDVTNSPYITYWEKYSTVLPPTEPEKQEEGWTAYLLSFFGYGSPTKSGRKRNTPTAQKIEEEAQDRQERVRNPAPYRPAPVVIGEPKLQPSASLLYKLPLELRQEIFRHVVGDSGIRLVGSYFRWFYSCECVAEERSLCGDAHGTKANVGLNRLHFLLSCRQIYTESIDLLYTANTFCLRQADPLMQLPLLLVTQRLHQIRSLNFEYSLFNAFMEAEVVAKDDDPEAERDWHRVWRVMAGMQGLRSLFVELTLSGFWDAEKFAVNEPYILAPVRKLTTPLTEFRFRVPYQSAGSVEVGGKTWRIESSAGGMSQE</sequence>
<dbReference type="PANTHER" id="PTHR38790">
    <property type="entry name" value="2EXR DOMAIN-CONTAINING PROTEIN-RELATED"/>
    <property type="match status" value="1"/>
</dbReference>
<organism evidence="2 3">
    <name type="scientific">Lophium mytilinum</name>
    <dbReference type="NCBI Taxonomy" id="390894"/>
    <lineage>
        <taxon>Eukaryota</taxon>
        <taxon>Fungi</taxon>
        <taxon>Dikarya</taxon>
        <taxon>Ascomycota</taxon>
        <taxon>Pezizomycotina</taxon>
        <taxon>Dothideomycetes</taxon>
        <taxon>Pleosporomycetidae</taxon>
        <taxon>Mytilinidiales</taxon>
        <taxon>Mytilinidiaceae</taxon>
        <taxon>Lophium</taxon>
    </lineage>
</organism>
<dbReference type="AlphaFoldDB" id="A0A6A6REA5"/>
<dbReference type="InterPro" id="IPR056632">
    <property type="entry name" value="DUF7730"/>
</dbReference>
<dbReference type="OrthoDB" id="4757095at2759"/>
<accession>A0A6A6REA5</accession>
<evidence type="ECO:0000313" key="3">
    <source>
        <dbReference type="Proteomes" id="UP000799750"/>
    </source>
</evidence>
<gene>
    <name evidence="2" type="ORF">BU16DRAFT_611851</name>
</gene>
<proteinExistence type="predicted"/>
<evidence type="ECO:0000259" key="1">
    <source>
        <dbReference type="Pfam" id="PF24864"/>
    </source>
</evidence>
<keyword evidence="3" id="KW-1185">Reference proteome</keyword>
<dbReference type="Proteomes" id="UP000799750">
    <property type="component" value="Unassembled WGS sequence"/>
</dbReference>
<reference evidence="2" key="1">
    <citation type="journal article" date="2020" name="Stud. Mycol.">
        <title>101 Dothideomycetes genomes: a test case for predicting lifestyles and emergence of pathogens.</title>
        <authorList>
            <person name="Haridas S."/>
            <person name="Albert R."/>
            <person name="Binder M."/>
            <person name="Bloem J."/>
            <person name="Labutti K."/>
            <person name="Salamov A."/>
            <person name="Andreopoulos B."/>
            <person name="Baker S."/>
            <person name="Barry K."/>
            <person name="Bills G."/>
            <person name="Bluhm B."/>
            <person name="Cannon C."/>
            <person name="Castanera R."/>
            <person name="Culley D."/>
            <person name="Daum C."/>
            <person name="Ezra D."/>
            <person name="Gonzalez J."/>
            <person name="Henrissat B."/>
            <person name="Kuo A."/>
            <person name="Liang C."/>
            <person name="Lipzen A."/>
            <person name="Lutzoni F."/>
            <person name="Magnuson J."/>
            <person name="Mondo S."/>
            <person name="Nolan M."/>
            <person name="Ohm R."/>
            <person name="Pangilinan J."/>
            <person name="Park H.-J."/>
            <person name="Ramirez L."/>
            <person name="Alfaro M."/>
            <person name="Sun H."/>
            <person name="Tritt A."/>
            <person name="Yoshinaga Y."/>
            <person name="Zwiers L.-H."/>
            <person name="Turgeon B."/>
            <person name="Goodwin S."/>
            <person name="Spatafora J."/>
            <person name="Crous P."/>
            <person name="Grigoriev I."/>
        </authorList>
    </citation>
    <scope>NUCLEOTIDE SEQUENCE</scope>
    <source>
        <strain evidence="2">CBS 269.34</strain>
    </source>
</reference>
<name>A0A6A6REA5_9PEZI</name>